<evidence type="ECO:0000313" key="4">
    <source>
        <dbReference type="Proteomes" id="UP000263486"/>
    </source>
</evidence>
<organism evidence="3 4">
    <name type="scientific">Psychrilyobacter piezotolerans</name>
    <dbReference type="NCBI Taxonomy" id="2293438"/>
    <lineage>
        <taxon>Bacteria</taxon>
        <taxon>Fusobacteriati</taxon>
        <taxon>Fusobacteriota</taxon>
        <taxon>Fusobacteriia</taxon>
        <taxon>Fusobacteriales</taxon>
        <taxon>Fusobacteriaceae</taxon>
        <taxon>Psychrilyobacter</taxon>
    </lineage>
</organism>
<dbReference type="InterPro" id="IPR006076">
    <property type="entry name" value="FAD-dep_OxRdtase"/>
</dbReference>
<dbReference type="InterPro" id="IPR007419">
    <property type="entry name" value="BFD-like_2Fe2S-bd_dom"/>
</dbReference>
<name>A0ABX9KD66_9FUSO</name>
<dbReference type="Pfam" id="PF01266">
    <property type="entry name" value="DAO"/>
    <property type="match status" value="1"/>
</dbReference>
<reference evidence="3 4" key="1">
    <citation type="submission" date="2018-08" db="EMBL/GenBank/DDBJ databases">
        <title>Draft genome sequence of Psychrilyobacter sp. strain SD5 isolated from Black Sea water.</title>
        <authorList>
            <person name="Yadav S."/>
            <person name="Villanueva L."/>
            <person name="Damste J.S.S."/>
        </authorList>
    </citation>
    <scope>NUCLEOTIDE SEQUENCE [LARGE SCALE GENOMIC DNA]</scope>
    <source>
        <strain evidence="3 4">SD5</strain>
    </source>
</reference>
<evidence type="ECO:0000259" key="1">
    <source>
        <dbReference type="Pfam" id="PF01266"/>
    </source>
</evidence>
<dbReference type="SUPFAM" id="SSF54373">
    <property type="entry name" value="FAD-linked reductases, C-terminal domain"/>
    <property type="match status" value="1"/>
</dbReference>
<gene>
    <name evidence="3" type="ORF">DYH56_14755</name>
</gene>
<protein>
    <submittedName>
        <fullName evidence="3">FAD-dependent oxidoreductase</fullName>
    </submittedName>
</protein>
<keyword evidence="4" id="KW-1185">Reference proteome</keyword>
<dbReference type="Gene3D" id="1.10.10.1100">
    <property type="entry name" value="BFD-like [2Fe-2S]-binding domain"/>
    <property type="match status" value="1"/>
</dbReference>
<dbReference type="Gene3D" id="3.50.50.60">
    <property type="entry name" value="FAD/NAD(P)-binding domain"/>
    <property type="match status" value="1"/>
</dbReference>
<dbReference type="EMBL" id="QUAJ01000044">
    <property type="protein sequence ID" value="REI39461.1"/>
    <property type="molecule type" value="Genomic_DNA"/>
</dbReference>
<comment type="caution">
    <text evidence="3">The sequence shown here is derived from an EMBL/GenBank/DDBJ whole genome shotgun (WGS) entry which is preliminary data.</text>
</comment>
<dbReference type="PANTHER" id="PTHR42720">
    <property type="entry name" value="GLYCEROL-3-PHOSPHATE DEHYDROGENASE"/>
    <property type="match status" value="1"/>
</dbReference>
<dbReference type="Gene3D" id="3.30.9.10">
    <property type="entry name" value="D-Amino Acid Oxidase, subunit A, domain 2"/>
    <property type="match status" value="1"/>
</dbReference>
<proteinExistence type="predicted"/>
<sequence>MQDILIVGAGVIGGSIARELSKYDLNVVVLDKETDVANGTTKANSAIVHAGYDATEGTLMAKYNALGNAMFDKLSEELDFPFKRIGSLVVANSEEEREHIEELLQRGIENKIPGVRIIEKDELKKVEPKINEDAVAALLAPTGGIVGPWEMTIALMENAVDNGVKLDLNTEVLDIEKIEGGYRVITNQRNYETRCIINASGVYADKIHGMVAEETFKITPRRGQYFVLDKTQGELVNHVIFQCPTKLGKGVLVTPTVHGNVLAGPDAEDLSDRENLATTAERLDFVREHALKSIKELNFREGIRNFAGLRAQPSTNDFIVEEVEGAKGFIDVAGIKSPGLSSAPAIAADVAEIAKKILGDVELNKEFKPNRKKHYEFITESSEKKAELIAQDNRYGNMICRCENITEGEIVDSIHRNVGATTVDGVKKRCRPGMGRCQGGFCGPRIQEILARELGKSLEEIVLDKADSYILTGETKK</sequence>
<dbReference type="SUPFAM" id="SSF51905">
    <property type="entry name" value="FAD/NAD(P)-binding domain"/>
    <property type="match status" value="1"/>
</dbReference>
<evidence type="ECO:0000313" key="3">
    <source>
        <dbReference type="EMBL" id="REI39461.1"/>
    </source>
</evidence>
<accession>A0ABX9KD66</accession>
<feature type="domain" description="FAD dependent oxidoreductase" evidence="1">
    <location>
        <begin position="3"/>
        <end position="352"/>
    </location>
</feature>
<evidence type="ECO:0000259" key="2">
    <source>
        <dbReference type="Pfam" id="PF04324"/>
    </source>
</evidence>
<dbReference type="CDD" id="cd19946">
    <property type="entry name" value="GlpA-like_Fer2_BFD-like"/>
    <property type="match status" value="1"/>
</dbReference>
<dbReference type="InterPro" id="IPR041854">
    <property type="entry name" value="BFD-like_2Fe2S-bd_dom_sf"/>
</dbReference>
<feature type="domain" description="BFD-like [2Fe-2S]-binding" evidence="2">
    <location>
        <begin position="398"/>
        <end position="452"/>
    </location>
</feature>
<dbReference type="InterPro" id="IPR052745">
    <property type="entry name" value="G3P_Oxidase/Oxidoreductase"/>
</dbReference>
<dbReference type="RefSeq" id="WP_114643636.1">
    <property type="nucleotide sequence ID" value="NZ_JAACIO010000042.1"/>
</dbReference>
<dbReference type="Pfam" id="PF04324">
    <property type="entry name" value="Fer2_BFD"/>
    <property type="match status" value="1"/>
</dbReference>
<dbReference type="InterPro" id="IPR036188">
    <property type="entry name" value="FAD/NAD-bd_sf"/>
</dbReference>
<dbReference type="Proteomes" id="UP000263486">
    <property type="component" value="Unassembled WGS sequence"/>
</dbReference>
<dbReference type="PANTHER" id="PTHR42720:SF1">
    <property type="entry name" value="GLYCEROL 3-PHOSPHATE OXIDASE"/>
    <property type="match status" value="1"/>
</dbReference>